<feature type="non-terminal residue" evidence="11">
    <location>
        <position position="1"/>
    </location>
</feature>
<evidence type="ECO:0000256" key="1">
    <source>
        <dbReference type="SAM" id="MobiDB-lite"/>
    </source>
</evidence>
<sequence>YKIAVGTAKGLKFLHHDCSPVVIHRDMKASNILLDDSFNPRVTDFGLARCLDVEGSHVSTVVAGTVGYVPPEYSQSWRATTKGDVYSYGVVLLELITGKRPLSVSENSDGNLVEWVNMLISDGRAAEAIDPLLLLEQGEGSSQSSTLTFPSPCSSISSSPPS</sequence>
<dbReference type="InterPro" id="IPR000719">
    <property type="entry name" value="Prot_kinase_dom"/>
</dbReference>
<dbReference type="GO" id="GO:0005524">
    <property type="term" value="F:ATP binding"/>
    <property type="evidence" value="ECO:0007669"/>
    <property type="project" value="InterPro"/>
</dbReference>
<dbReference type="Pfam" id="PF00069">
    <property type="entry name" value="Pkinase"/>
    <property type="match status" value="1"/>
</dbReference>
<evidence type="ECO:0000313" key="8">
    <source>
        <dbReference type="EMBL" id="AFG58414.1"/>
    </source>
</evidence>
<evidence type="ECO:0000313" key="9">
    <source>
        <dbReference type="EMBL" id="AFG58415.1"/>
    </source>
</evidence>
<dbReference type="Gene3D" id="1.10.510.10">
    <property type="entry name" value="Transferase(Phosphotransferase) domain 1"/>
    <property type="match status" value="1"/>
</dbReference>
<evidence type="ECO:0000313" key="4">
    <source>
        <dbReference type="EMBL" id="AFG58410.1"/>
    </source>
</evidence>
<dbReference type="EMBL" id="FJ101122">
    <property type="protein sequence ID" value="AFG58411.1"/>
    <property type="molecule type" value="Genomic_DNA"/>
</dbReference>
<dbReference type="InterPro" id="IPR008271">
    <property type="entry name" value="Ser/Thr_kinase_AS"/>
</dbReference>
<dbReference type="PANTHER" id="PTHR48055:SF56">
    <property type="entry name" value="PROTEIN KINASE DOMAIN-CONTAINING PROTEIN"/>
    <property type="match status" value="1"/>
</dbReference>
<dbReference type="EMBL" id="FJ101116">
    <property type="protein sequence ID" value="AFG58413.1"/>
    <property type="molecule type" value="Genomic_DNA"/>
</dbReference>
<evidence type="ECO:0000313" key="7">
    <source>
        <dbReference type="EMBL" id="AFG58413.1"/>
    </source>
</evidence>
<dbReference type="PROSITE" id="PS50011">
    <property type="entry name" value="PROTEIN_KINASE_DOM"/>
    <property type="match status" value="1"/>
</dbReference>
<evidence type="ECO:0000313" key="12">
    <source>
        <dbReference type="EMBL" id="AFG58418.1"/>
    </source>
</evidence>
<organism evidence="11">
    <name type="scientific">Pinus taeda</name>
    <name type="common">Loblolly pine</name>
    <dbReference type="NCBI Taxonomy" id="3352"/>
    <lineage>
        <taxon>Eukaryota</taxon>
        <taxon>Viridiplantae</taxon>
        <taxon>Streptophyta</taxon>
        <taxon>Embryophyta</taxon>
        <taxon>Tracheophyta</taxon>
        <taxon>Spermatophyta</taxon>
        <taxon>Pinopsida</taxon>
        <taxon>Pinidae</taxon>
        <taxon>Conifers I</taxon>
        <taxon>Pinales</taxon>
        <taxon>Pinaceae</taxon>
        <taxon>Pinus</taxon>
        <taxon>Pinus subgen. Pinus</taxon>
    </lineage>
</organism>
<dbReference type="EMBL" id="FJ101120">
    <property type="protein sequence ID" value="AFG58417.1"/>
    <property type="molecule type" value="Genomic_DNA"/>
</dbReference>
<feature type="domain" description="Protein kinase" evidence="2">
    <location>
        <begin position="1"/>
        <end position="162"/>
    </location>
</feature>
<dbReference type="EMBL" id="FJ101114">
    <property type="protein sequence ID" value="AFG58419.1"/>
    <property type="molecule type" value="Genomic_DNA"/>
</dbReference>
<dbReference type="SUPFAM" id="SSF56112">
    <property type="entry name" value="Protein kinase-like (PK-like)"/>
    <property type="match status" value="1"/>
</dbReference>
<evidence type="ECO:0000313" key="11">
    <source>
        <dbReference type="EMBL" id="AFG58417.1"/>
    </source>
</evidence>
<dbReference type="EMBL" id="FJ101117">
    <property type="protein sequence ID" value="AFG58410.1"/>
    <property type="molecule type" value="Genomic_DNA"/>
</dbReference>
<dbReference type="EMBL" id="FJ101119">
    <property type="protein sequence ID" value="AFG58409.1"/>
    <property type="molecule type" value="Genomic_DNA"/>
</dbReference>
<proteinExistence type="predicted"/>
<dbReference type="GO" id="GO:0004672">
    <property type="term" value="F:protein kinase activity"/>
    <property type="evidence" value="ECO:0007669"/>
    <property type="project" value="InterPro"/>
</dbReference>
<dbReference type="GO" id="GO:0016020">
    <property type="term" value="C:membrane"/>
    <property type="evidence" value="ECO:0007669"/>
    <property type="project" value="TreeGrafter"/>
</dbReference>
<feature type="region of interest" description="Disordered" evidence="1">
    <location>
        <begin position="141"/>
        <end position="162"/>
    </location>
</feature>
<dbReference type="PANTHER" id="PTHR48055">
    <property type="entry name" value="LEUCINE-RICH REPEAT RECEPTOR PROTEIN KINASE EMS1"/>
    <property type="match status" value="1"/>
</dbReference>
<feature type="compositionally biased region" description="Low complexity" evidence="1">
    <location>
        <begin position="150"/>
        <end position="162"/>
    </location>
</feature>
<dbReference type="EMBL" id="FJ101121">
    <property type="protein sequence ID" value="AFG58416.1"/>
    <property type="molecule type" value="Genomic_DNA"/>
</dbReference>
<evidence type="ECO:0000313" key="6">
    <source>
        <dbReference type="EMBL" id="AFG58412.1"/>
    </source>
</evidence>
<evidence type="ECO:0000313" key="10">
    <source>
        <dbReference type="EMBL" id="AFG58416.1"/>
    </source>
</evidence>
<dbReference type="InterPro" id="IPR011009">
    <property type="entry name" value="Kinase-like_dom_sf"/>
</dbReference>
<dbReference type="SMART" id="SM00220">
    <property type="entry name" value="S_TKc"/>
    <property type="match status" value="1"/>
</dbReference>
<evidence type="ECO:0000259" key="2">
    <source>
        <dbReference type="PROSITE" id="PS50011"/>
    </source>
</evidence>
<feature type="non-terminal residue" evidence="11">
    <location>
        <position position="162"/>
    </location>
</feature>
<dbReference type="EMBL" id="FJ101115">
    <property type="protein sequence ID" value="AFG58418.1"/>
    <property type="molecule type" value="Genomic_DNA"/>
</dbReference>
<gene>
    <name evidence="11" type="ORF">2_684_01</name>
</gene>
<evidence type="ECO:0000313" key="13">
    <source>
        <dbReference type="EMBL" id="AFG58419.1"/>
    </source>
</evidence>
<dbReference type="AlphaFoldDB" id="H9W8S4"/>
<dbReference type="InterPro" id="IPR051564">
    <property type="entry name" value="LRR_receptor-like_kinase"/>
</dbReference>
<evidence type="ECO:0000313" key="5">
    <source>
        <dbReference type="EMBL" id="AFG58411.1"/>
    </source>
</evidence>
<dbReference type="PROSITE" id="PS00108">
    <property type="entry name" value="PROTEIN_KINASE_ST"/>
    <property type="match status" value="1"/>
</dbReference>
<name>H9W8S4_PINTA</name>
<dbReference type="EMBL" id="FJ101125">
    <property type="protein sequence ID" value="AFG58412.1"/>
    <property type="molecule type" value="Genomic_DNA"/>
</dbReference>
<dbReference type="EMBL" id="FJ101123">
    <property type="protein sequence ID" value="AFG58414.1"/>
    <property type="molecule type" value="Genomic_DNA"/>
</dbReference>
<evidence type="ECO:0000313" key="3">
    <source>
        <dbReference type="EMBL" id="AFG58409.1"/>
    </source>
</evidence>
<dbReference type="EMBL" id="FJ101124">
    <property type="protein sequence ID" value="AFG58415.1"/>
    <property type="molecule type" value="Genomic_DNA"/>
</dbReference>
<reference evidence="11" key="1">
    <citation type="submission" date="2008-08" db="EMBL/GenBank/DDBJ databases">
        <title>Nucleotide Diversity and Divergence in the Loblolly Pine Gene Space.</title>
        <authorList>
            <person name="Neale D.B."/>
            <person name="Wegrzyn J.L."/>
            <person name="Lee J.M."/>
            <person name="Eckert A.J."/>
            <person name="Liechty J.D."/>
            <person name="Stevens K.A."/>
            <person name="Langley C.H."/>
        </authorList>
    </citation>
    <scope>NUCLEOTIDE SEQUENCE</scope>
    <source>
        <strain evidence="5">1282</strain>
        <strain evidence="12">1283</strain>
        <strain evidence="4">1284</strain>
        <strain evidence="8">1285</strain>
        <strain evidence="3">1288</strain>
        <strain evidence="11">1289</strain>
        <strain evidence="9">1290</strain>
        <strain evidence="6">1291</strain>
        <strain evidence="10">1293</strain>
        <strain evidence="7">1295</strain>
        <strain evidence="13">1299</strain>
        <tissue evidence="11">Megagametophyte</tissue>
    </source>
</reference>
<accession>H9W8S4</accession>
<protein>
    <recommendedName>
        <fullName evidence="2">Protein kinase domain-containing protein</fullName>
    </recommendedName>
</protein>